<dbReference type="GO" id="GO:0005125">
    <property type="term" value="F:cytokine activity"/>
    <property type="evidence" value="ECO:0007669"/>
    <property type="project" value="UniProtKB-KW"/>
</dbReference>
<organism evidence="14 15">
    <name type="scientific">Eublepharis macularius</name>
    <name type="common">Leopard gecko</name>
    <name type="synonym">Cyrtodactylus macularius</name>
    <dbReference type="NCBI Taxonomy" id="481883"/>
    <lineage>
        <taxon>Eukaryota</taxon>
        <taxon>Metazoa</taxon>
        <taxon>Chordata</taxon>
        <taxon>Craniata</taxon>
        <taxon>Vertebrata</taxon>
        <taxon>Euteleostomi</taxon>
        <taxon>Lepidosauria</taxon>
        <taxon>Squamata</taxon>
        <taxon>Bifurcata</taxon>
        <taxon>Gekkota</taxon>
        <taxon>Eublepharidae</taxon>
        <taxon>Eublepharinae</taxon>
        <taxon>Eublepharis</taxon>
    </lineage>
</organism>
<evidence type="ECO:0000256" key="3">
    <source>
        <dbReference type="ARBA" id="ARBA00022514"/>
    </source>
</evidence>
<dbReference type="PANTHER" id="PTHR11954">
    <property type="entry name" value="D-DOPACHROME DECARBOXYLASE"/>
    <property type="match status" value="1"/>
</dbReference>
<dbReference type="InterPro" id="IPR001398">
    <property type="entry name" value="Macrophage_inhib_fac"/>
</dbReference>
<dbReference type="EC" id="5.3.3.12" evidence="8"/>
<comment type="subcellular location">
    <subcellularLocation>
        <location evidence="1">Secreted</location>
    </subcellularLocation>
</comment>
<evidence type="ECO:0000256" key="5">
    <source>
        <dbReference type="ARBA" id="ARBA00023235"/>
    </source>
</evidence>
<evidence type="ECO:0000256" key="13">
    <source>
        <dbReference type="ARBA" id="ARBA00042730"/>
    </source>
</evidence>
<reference evidence="15" key="1">
    <citation type="submission" date="2025-08" db="UniProtKB">
        <authorList>
            <consortium name="RefSeq"/>
        </authorList>
    </citation>
    <scope>IDENTIFICATION</scope>
    <source>
        <tissue evidence="15">Blood</tissue>
    </source>
</reference>
<evidence type="ECO:0000313" key="15">
    <source>
        <dbReference type="RefSeq" id="XP_054848057.1"/>
    </source>
</evidence>
<evidence type="ECO:0000256" key="10">
    <source>
        <dbReference type="ARBA" id="ARBA00039619"/>
    </source>
</evidence>
<dbReference type="GO" id="GO:0005615">
    <property type="term" value="C:extracellular space"/>
    <property type="evidence" value="ECO:0007669"/>
    <property type="project" value="UniProtKB-KW"/>
</dbReference>
<keyword evidence="14" id="KW-1185">Reference proteome</keyword>
<protein>
    <recommendedName>
        <fullName evidence="10">Macrophage migration inhibitory factor</fullName>
        <ecNumber evidence="9">5.3.2.1</ecNumber>
        <ecNumber evidence="8">5.3.3.12</ecNumber>
    </recommendedName>
    <alternativeName>
        <fullName evidence="13">L-dopachrome isomerase</fullName>
    </alternativeName>
    <alternativeName>
        <fullName evidence="11">L-dopachrome tautomerase</fullName>
    </alternativeName>
    <alternativeName>
        <fullName evidence="12">Phenylpyruvate tautomerase</fullName>
    </alternativeName>
</protein>
<evidence type="ECO:0000256" key="4">
    <source>
        <dbReference type="ARBA" id="ARBA00022525"/>
    </source>
</evidence>
<name>A0AA97LD56_EUBMA</name>
<dbReference type="Gene3D" id="3.30.429.10">
    <property type="entry name" value="Macrophage Migration Inhibitory Factor"/>
    <property type="match status" value="1"/>
</dbReference>
<evidence type="ECO:0000256" key="1">
    <source>
        <dbReference type="ARBA" id="ARBA00004613"/>
    </source>
</evidence>
<dbReference type="AlphaFoldDB" id="A0AA97LD56"/>
<evidence type="ECO:0000256" key="11">
    <source>
        <dbReference type="ARBA" id="ARBA00041631"/>
    </source>
</evidence>
<dbReference type="PANTHER" id="PTHR11954:SF6">
    <property type="entry name" value="MACROPHAGE MIGRATION INHIBITORY FACTOR"/>
    <property type="match status" value="1"/>
</dbReference>
<dbReference type="Proteomes" id="UP001190640">
    <property type="component" value="Chromosome 11"/>
</dbReference>
<keyword evidence="3" id="KW-0202">Cytokine</keyword>
<dbReference type="SUPFAM" id="SSF55331">
    <property type="entry name" value="Tautomerase/MIF"/>
    <property type="match status" value="1"/>
</dbReference>
<dbReference type="RefSeq" id="XP_054848057.1">
    <property type="nucleotide sequence ID" value="XM_054992082.1"/>
</dbReference>
<accession>A0AA97LD56</accession>
<evidence type="ECO:0000256" key="2">
    <source>
        <dbReference type="ARBA" id="ARBA00005851"/>
    </source>
</evidence>
<evidence type="ECO:0000256" key="6">
    <source>
        <dbReference type="ARBA" id="ARBA00036735"/>
    </source>
</evidence>
<keyword evidence="4" id="KW-0964">Secreted</keyword>
<comment type="catalytic activity">
    <reaction evidence="7">
        <text>L-dopachrome = 5,6-dihydroxyindole-2-carboxylate</text>
        <dbReference type="Rhea" id="RHEA:13041"/>
        <dbReference type="ChEBI" id="CHEBI:16875"/>
        <dbReference type="ChEBI" id="CHEBI:57509"/>
        <dbReference type="EC" id="5.3.3.12"/>
    </reaction>
</comment>
<proteinExistence type="inferred from homology"/>
<dbReference type="GO" id="GO:0050178">
    <property type="term" value="F:phenylpyruvate tautomerase activity"/>
    <property type="evidence" value="ECO:0007669"/>
    <property type="project" value="UniProtKB-EC"/>
</dbReference>
<dbReference type="EC" id="5.3.2.1" evidence="9"/>
<keyword evidence="5" id="KW-0413">Isomerase</keyword>
<dbReference type="InterPro" id="IPR014347">
    <property type="entry name" value="Tautomerase/MIF_sf"/>
</dbReference>
<evidence type="ECO:0000256" key="12">
    <source>
        <dbReference type="ARBA" id="ARBA00041912"/>
    </source>
</evidence>
<comment type="catalytic activity">
    <reaction evidence="6">
        <text>3-phenylpyruvate = enol-phenylpyruvate</text>
        <dbReference type="Rhea" id="RHEA:17097"/>
        <dbReference type="ChEBI" id="CHEBI:16815"/>
        <dbReference type="ChEBI" id="CHEBI:18005"/>
        <dbReference type="EC" id="5.3.2.1"/>
    </reaction>
</comment>
<gene>
    <name evidence="15" type="primary">LOC129338018</name>
</gene>
<dbReference type="GeneID" id="129338018"/>
<dbReference type="GO" id="GO:0004167">
    <property type="term" value="F:dopachrome isomerase activity"/>
    <property type="evidence" value="ECO:0007669"/>
    <property type="project" value="UniProtKB-EC"/>
</dbReference>
<comment type="similarity">
    <text evidence="2">Belongs to the MIF family.</text>
</comment>
<sequence length="100" mass="10913">MPTLVVNTNVSRQAVLESLPREFTQKLAKATSKPAQYIVTDQLMSFGGSAQPSALCSLHSIGKVGGPQIKAYSKSVCDLLTKHLQIPADRVYINYDNMKC</sequence>
<evidence type="ECO:0000256" key="9">
    <source>
        <dbReference type="ARBA" id="ARBA00039086"/>
    </source>
</evidence>
<evidence type="ECO:0000313" key="14">
    <source>
        <dbReference type="Proteomes" id="UP001190640"/>
    </source>
</evidence>
<evidence type="ECO:0000256" key="8">
    <source>
        <dbReference type="ARBA" id="ARBA00038932"/>
    </source>
</evidence>
<dbReference type="Pfam" id="PF01187">
    <property type="entry name" value="MIF"/>
    <property type="match status" value="1"/>
</dbReference>
<dbReference type="KEGG" id="emc:129338018"/>
<evidence type="ECO:0000256" key="7">
    <source>
        <dbReference type="ARBA" id="ARBA00036823"/>
    </source>
</evidence>